<evidence type="ECO:0000313" key="2">
    <source>
        <dbReference type="Proteomes" id="UP000052013"/>
    </source>
</evidence>
<dbReference type="Proteomes" id="UP000052013">
    <property type="component" value="Unassembled WGS sequence"/>
</dbReference>
<dbReference type="SUPFAM" id="SSF48452">
    <property type="entry name" value="TPR-like"/>
    <property type="match status" value="1"/>
</dbReference>
<sequence>MSGIKGAMMNFKRNDQIILMSAREDFDDHRFKQVINKTEKLLEKYPDSISANFLRAKALYWVGRYAEAQKIMIEFQEELLSNQRNYQAMLAISLKNNAFIFAREIAAKAALKDQNLWLKQIDKVEQAYRLKNPITLNAKTRKLAHIGVLPAYNQVHTINDSLYLPLKEYLIASKAMLADPFTWQVSKTQILVQLMKLRIGGTVQLSWLDQQIYKIDLTQLRTIDRYPSLTTMLDIIDRKYAATDPIKLQLLEREIITQSNYIYPFFDKIILDPHYWVRAVVTELFGERLQANSSSERDMLAWIDQIHEQESKMKMI</sequence>
<accession>A0A0R1SIQ4</accession>
<dbReference type="STRING" id="1423739.FC85_GL003095"/>
<dbReference type="PATRIC" id="fig|1423739.3.peg.3224"/>
<name>A0A0R1SIQ4_9LACO</name>
<evidence type="ECO:0008006" key="3">
    <source>
        <dbReference type="Google" id="ProtNLM"/>
    </source>
</evidence>
<dbReference type="AlphaFoldDB" id="A0A0R1SIQ4"/>
<dbReference type="Gene3D" id="1.25.40.10">
    <property type="entry name" value="Tetratricopeptide repeat domain"/>
    <property type="match status" value="1"/>
</dbReference>
<proteinExistence type="predicted"/>
<protein>
    <recommendedName>
        <fullName evidence="3">TPR repeat-containing protein</fullName>
    </recommendedName>
</protein>
<dbReference type="InterPro" id="IPR011990">
    <property type="entry name" value="TPR-like_helical_dom_sf"/>
</dbReference>
<gene>
    <name evidence="1" type="ORF">FC85_GL003095</name>
</gene>
<reference evidence="1 2" key="1">
    <citation type="journal article" date="2015" name="Genome Announc.">
        <title>Expanding the biotechnology potential of lactobacilli through comparative genomics of 213 strains and associated genera.</title>
        <authorList>
            <person name="Sun Z."/>
            <person name="Harris H.M."/>
            <person name="McCann A."/>
            <person name="Guo C."/>
            <person name="Argimon S."/>
            <person name="Zhang W."/>
            <person name="Yang X."/>
            <person name="Jeffery I.B."/>
            <person name="Cooney J.C."/>
            <person name="Kagawa T.F."/>
            <person name="Liu W."/>
            <person name="Song Y."/>
            <person name="Salvetti E."/>
            <person name="Wrobel A."/>
            <person name="Rasinkangas P."/>
            <person name="Parkhill J."/>
            <person name="Rea M.C."/>
            <person name="O'Sullivan O."/>
            <person name="Ritari J."/>
            <person name="Douillard F.P."/>
            <person name="Paul Ross R."/>
            <person name="Yang R."/>
            <person name="Briner A.E."/>
            <person name="Felis G.E."/>
            <person name="de Vos W.M."/>
            <person name="Barrangou R."/>
            <person name="Klaenhammer T.R."/>
            <person name="Caufield P.W."/>
            <person name="Cui Y."/>
            <person name="Zhang H."/>
            <person name="O'Toole P.W."/>
        </authorList>
    </citation>
    <scope>NUCLEOTIDE SEQUENCE [LARGE SCALE GENOMIC DNA]</scope>
    <source>
        <strain evidence="1 2">DSM 14421</strain>
    </source>
</reference>
<evidence type="ECO:0000313" key="1">
    <source>
        <dbReference type="EMBL" id="KRL65747.1"/>
    </source>
</evidence>
<comment type="caution">
    <text evidence="1">The sequence shown here is derived from an EMBL/GenBank/DDBJ whole genome shotgun (WGS) entry which is preliminary data.</text>
</comment>
<organism evidence="1 2">
    <name type="scientific">Lentilactobacillus diolivorans DSM 14421</name>
    <dbReference type="NCBI Taxonomy" id="1423739"/>
    <lineage>
        <taxon>Bacteria</taxon>
        <taxon>Bacillati</taxon>
        <taxon>Bacillota</taxon>
        <taxon>Bacilli</taxon>
        <taxon>Lactobacillales</taxon>
        <taxon>Lactobacillaceae</taxon>
        <taxon>Lentilactobacillus</taxon>
    </lineage>
</organism>
<dbReference type="EMBL" id="AZEY01000058">
    <property type="protein sequence ID" value="KRL65747.1"/>
    <property type="molecule type" value="Genomic_DNA"/>
</dbReference>